<evidence type="ECO:0000313" key="1">
    <source>
        <dbReference type="EMBL" id="SBP36991.1"/>
    </source>
</evidence>
<feature type="non-terminal residue" evidence="1">
    <location>
        <position position="1"/>
    </location>
</feature>
<dbReference type="AlphaFoldDB" id="A0A1A7Z3R1"/>
<feature type="non-terminal residue" evidence="1">
    <location>
        <position position="41"/>
    </location>
</feature>
<protein>
    <submittedName>
        <fullName evidence="1">Family with sequence similarity 188, member B2</fullName>
    </submittedName>
</protein>
<reference evidence="1" key="2">
    <citation type="submission" date="2016-06" db="EMBL/GenBank/DDBJ databases">
        <title>The genome of a short-lived fish provides insights into sex chromosome evolution and the genetic control of aging.</title>
        <authorList>
            <person name="Reichwald K."/>
            <person name="Felder M."/>
            <person name="Petzold A."/>
            <person name="Koch P."/>
            <person name="Groth M."/>
            <person name="Platzer M."/>
        </authorList>
    </citation>
    <scope>NUCLEOTIDE SEQUENCE</scope>
    <source>
        <tissue evidence="1">Brain</tissue>
    </source>
</reference>
<gene>
    <name evidence="1" type="primary">FAM188B2</name>
</gene>
<reference evidence="1" key="1">
    <citation type="submission" date="2016-05" db="EMBL/GenBank/DDBJ databases">
        <authorList>
            <person name="Lavstsen T."/>
            <person name="Jespersen J.S."/>
        </authorList>
    </citation>
    <scope>NUCLEOTIDE SEQUENCE</scope>
    <source>
        <tissue evidence="1">Brain</tissue>
    </source>
</reference>
<dbReference type="EMBL" id="HADX01014759">
    <property type="protein sequence ID" value="SBP36991.1"/>
    <property type="molecule type" value="Transcribed_RNA"/>
</dbReference>
<proteinExistence type="predicted"/>
<accession>A0A1A7Z3R1</accession>
<organism evidence="1">
    <name type="scientific">Iconisemion striatum</name>
    <dbReference type="NCBI Taxonomy" id="60296"/>
    <lineage>
        <taxon>Eukaryota</taxon>
        <taxon>Metazoa</taxon>
        <taxon>Chordata</taxon>
        <taxon>Craniata</taxon>
        <taxon>Vertebrata</taxon>
        <taxon>Euteleostomi</taxon>
        <taxon>Actinopterygii</taxon>
        <taxon>Neopterygii</taxon>
        <taxon>Teleostei</taxon>
        <taxon>Neoteleostei</taxon>
        <taxon>Acanthomorphata</taxon>
        <taxon>Ovalentaria</taxon>
        <taxon>Atherinomorphae</taxon>
        <taxon>Cyprinodontiformes</taxon>
        <taxon>Nothobranchiidae</taxon>
        <taxon>Iconisemion</taxon>
    </lineage>
</organism>
<name>A0A1A7Z3R1_9TELE</name>
<sequence>VVCPVRTGSGKVRCLTQHTDLVCLSVGGQHAEDTPVSSLGL</sequence>